<organism evidence="1 2">
    <name type="scientific">Araneus ventricosus</name>
    <name type="common">Orbweaver spider</name>
    <name type="synonym">Epeira ventricosa</name>
    <dbReference type="NCBI Taxonomy" id="182803"/>
    <lineage>
        <taxon>Eukaryota</taxon>
        <taxon>Metazoa</taxon>
        <taxon>Ecdysozoa</taxon>
        <taxon>Arthropoda</taxon>
        <taxon>Chelicerata</taxon>
        <taxon>Arachnida</taxon>
        <taxon>Araneae</taxon>
        <taxon>Araneomorphae</taxon>
        <taxon>Entelegynae</taxon>
        <taxon>Araneoidea</taxon>
        <taxon>Araneidae</taxon>
        <taxon>Araneus</taxon>
    </lineage>
</organism>
<evidence type="ECO:0000313" key="1">
    <source>
        <dbReference type="EMBL" id="GBL81941.1"/>
    </source>
</evidence>
<proteinExistence type="predicted"/>
<keyword evidence="2" id="KW-1185">Reference proteome</keyword>
<comment type="caution">
    <text evidence="1">The sequence shown here is derived from an EMBL/GenBank/DDBJ whole genome shotgun (WGS) entry which is preliminary data.</text>
</comment>
<name>A0A4Y2APV6_ARAVE</name>
<protein>
    <submittedName>
        <fullName evidence="1">Uncharacterized protein</fullName>
    </submittedName>
</protein>
<dbReference type="EMBL" id="BGPR01000027">
    <property type="protein sequence ID" value="GBL81941.1"/>
    <property type="molecule type" value="Genomic_DNA"/>
</dbReference>
<reference evidence="1 2" key="1">
    <citation type="journal article" date="2019" name="Sci. Rep.">
        <title>Orb-weaving spider Araneus ventricosus genome elucidates the spidroin gene catalogue.</title>
        <authorList>
            <person name="Kono N."/>
            <person name="Nakamura H."/>
            <person name="Ohtoshi R."/>
            <person name="Moran D.A.P."/>
            <person name="Shinohara A."/>
            <person name="Yoshida Y."/>
            <person name="Fujiwara M."/>
            <person name="Mori M."/>
            <person name="Tomita M."/>
            <person name="Arakawa K."/>
        </authorList>
    </citation>
    <scope>NUCLEOTIDE SEQUENCE [LARGE SCALE GENOMIC DNA]</scope>
</reference>
<evidence type="ECO:0000313" key="2">
    <source>
        <dbReference type="Proteomes" id="UP000499080"/>
    </source>
</evidence>
<dbReference type="Proteomes" id="UP000499080">
    <property type="component" value="Unassembled WGS sequence"/>
</dbReference>
<gene>
    <name evidence="1" type="ORF">AVEN_50527_1</name>
</gene>
<accession>A0A4Y2APV6</accession>
<sequence length="210" mass="23629">MVDLDVDKTFQTYAYKFPCIALPVSFAACVSSSGDVISNITFRNAHRNGTVLWRGFDKRKDENKASYHQTSNIVSVEVTFNICLWHRIRPAESEKRPMYTELLLGNISYLDQHAGCLGTDVTTLNHSQMTRAISKLTPASPNFRTTPAGDIWSPTYYLTCSMPTYSADLRWNRVSSLEPSGLKAEILLIGHSSLLCYCMTMSLTLGRRKE</sequence>
<dbReference type="AlphaFoldDB" id="A0A4Y2APV6"/>